<accession>V6TKZ5</accession>
<organism evidence="4 5">
    <name type="scientific">Giardia intestinalis</name>
    <name type="common">Giardia lamblia</name>
    <dbReference type="NCBI Taxonomy" id="5741"/>
    <lineage>
        <taxon>Eukaryota</taxon>
        <taxon>Metamonada</taxon>
        <taxon>Diplomonadida</taxon>
        <taxon>Hexamitidae</taxon>
        <taxon>Giardiinae</taxon>
        <taxon>Giardia</taxon>
    </lineage>
</organism>
<dbReference type="PANTHER" id="PTHR46967:SF2">
    <property type="entry name" value="SUSHI, VON WILLEBRAND FACTOR TYPE A, EGF AND PENTRAXIN DOMAIN-CONTAINING PROTEIN 1-LIKE"/>
    <property type="match status" value="1"/>
</dbReference>
<feature type="chain" id="PRO_5004753428" evidence="3">
    <location>
        <begin position="24"/>
        <end position="1428"/>
    </location>
</feature>
<evidence type="ECO:0000256" key="1">
    <source>
        <dbReference type="SAM" id="MobiDB-lite"/>
    </source>
</evidence>
<dbReference type="EMBL" id="AHGT01000003">
    <property type="protein sequence ID" value="ESU39416.1"/>
    <property type="molecule type" value="Genomic_DNA"/>
</dbReference>
<reference evidence="4 5" key="2">
    <citation type="journal article" date="2013" name="Genome Biol. Evol.">
        <title>Genome sequencing of Giardia lamblia genotypes A2 and B isolates (DH and GS) and comparative analysis with the genomes of genotypes A1 and E (WB and Pig).</title>
        <authorList>
            <person name="Adam R.D."/>
            <person name="Dahlstrom E.W."/>
            <person name="Martens C.A."/>
            <person name="Bruno D.P."/>
            <person name="Barbian K.D."/>
            <person name="Ricklefs S.M."/>
            <person name="Hernandez M.M."/>
            <person name="Narla N.P."/>
            <person name="Patel R.B."/>
            <person name="Porcella S.F."/>
            <person name="Nash T.E."/>
        </authorList>
    </citation>
    <scope>NUCLEOTIDE SEQUENCE [LARGE SCALE GENOMIC DNA]</scope>
    <source>
        <strain evidence="4 5">DH</strain>
    </source>
</reference>
<feature type="non-terminal residue" evidence="4">
    <location>
        <position position="1"/>
    </location>
</feature>
<reference evidence="5" key="1">
    <citation type="submission" date="2012-02" db="EMBL/GenBank/DDBJ databases">
        <title>Genome sequencing of Giardia lamblia Genotypes A2 and B isolates (DH and GS) and comparative analysis with the genomes of Genotypes A1 and E (WB and Pig).</title>
        <authorList>
            <person name="Adam R."/>
            <person name="Dahlstrom E."/>
            <person name="Martens C."/>
            <person name="Bruno D."/>
            <person name="Barbian K."/>
            <person name="Porcella S.F."/>
            <person name="Nash T."/>
        </authorList>
    </citation>
    <scope>NUCLEOTIDE SEQUENCE</scope>
    <source>
        <strain evidence="5">DH</strain>
    </source>
</reference>
<feature type="transmembrane region" description="Helical" evidence="2">
    <location>
        <begin position="1390"/>
        <end position="1414"/>
    </location>
</feature>
<dbReference type="PANTHER" id="PTHR46967">
    <property type="entry name" value="INSULIN-LIKE GROWTH FACTOR BINDING PROTEIN,N-TERMINAL"/>
    <property type="match status" value="1"/>
</dbReference>
<dbReference type="Proteomes" id="UP000018320">
    <property type="component" value="Unassembled WGS sequence"/>
</dbReference>
<evidence type="ECO:0000256" key="3">
    <source>
        <dbReference type="SAM" id="SignalP"/>
    </source>
</evidence>
<gene>
    <name evidence="4" type="ORF">DHA2_151614</name>
</gene>
<keyword evidence="2" id="KW-0472">Membrane</keyword>
<comment type="caution">
    <text evidence="4">The sequence shown here is derived from an EMBL/GenBank/DDBJ whole genome shotgun (WGS) entry which is preliminary data.</text>
</comment>
<sequence>VVDLGNLMHYLIVFATLFFAIEPLQPVARDVYLSVLSNGTVLASTDGSLLRAEPSSVVEQAISGWVVGFVSDDTDDFKLQLEKICTPEPNAHPFPTDHHTPPTSSATERQSSQAIDLNTCTYSPPIRTTYYTESTTPWLQGKPLNVSAFRVEYSTQNQVIHTSKCISEEDVRSYLHFVSIKMRFLTNNRASLNADSSFVSPICIPSSYKDTEPPNNDVIRLLNTENASLYNDPPRPSNKSMHNPGNNSKESAYGWLKDVPARASIRIFISSMFPNHDSYKLTLNATDLFSYAASYWNGGPWIYVPHAPSCLVVDISPIDTVTELMRSFWRLAEFGTAKITLLESLLGKGKEIKSQLDPMEVMGSGAATEFSVPSLAWQIYQMGTVPPSHHLKIQPDKHSIPAYKMFMLLASDCPRTRSFTPPNSTTTMAVELQLDSSFISALSRPISLTLEYRRNSVYSFGGLSIRLIAGDPQTPGSRFDSIAYSVQSEADVTGKFFLAMAQPIPGRIWKCPICDLNSFDLVVEKTVAPCYTSSLAEMLDNKTSPTFPQLSYAIISYLYQPASGFNRSLPHSLSSSSDTDTPNLFFLPFELTIPPGIVCTSSVPDVESGPAATINCSSYTFASGSVAFNIRPVFRKGGGTLRYYVQDIAYSWPHYTFRSSFALFSDGTDTDQSSLWFSTGLLASETLQIKLNKDSNAQKDLPADLLVHYVCGWTNSSSDDIADVVDVYNTRHGQMANALLIFTDEKYKALLSAVPRGYVAIRDMYWNIFTWVYDQTFAESIGSTMNLSLSFREALTSDTDLMRDYEFTYRVLSLPYTDTQCTFRYYAHGYTEKEALSNYSRMYTYTHYKANTRRIAITELDYSSGSYTFTSASMPFPYLMDYDCTAAVFMPTLFSSKRWYALMDSYNVDDDVEIYLDFHTSLPEYLVIFISTVRDVISIDCRMLTVIQRSVRDAAGEMVMISYKISLRNLIGDTSFKHQSNNATNGVSISFSDDVTLVNMRVVSIKPRVVGAMPQDASSDVNSDPPKYTMNIPSGTILCAPMDTNITTWTHEDFDIIISGKRYTVSSGNMHTVSTGYVFHRGLYTIPYSYWDEQYSLDEEPISCEHKTYLWRGLNSSLNCVPCLDGSICRDNIRKPCDFGFFTSKNSELCDRIYPGNYSTITEEIAYQEPIYHVQYTLDGSGYLTTNCPPYLFMNKAFCVPCLPLGYLCIPGKEQILCPRGFRCIRGMPIPCIGNEYQDEEGQGTCKKSASTLICYASKNETNVPYSIVEQEYTANLPLAIHSMVGDGPNGGCRPCPAGHSCRNPESVGGLLVQRCPIDEFSMSGLSQCEGCPSGDMQSAIGDACIHIPLKVRDDATVDPDDQLCTPANCPYTCINNACVLPNALEWKIFITYVGIAIVLLALLIVAIILLLKYCHQCKIRRRRCNGL</sequence>
<feature type="signal peptide" evidence="3">
    <location>
        <begin position="1"/>
        <end position="23"/>
    </location>
</feature>
<protein>
    <submittedName>
        <fullName evidence="4">Uncharacterized protein</fullName>
    </submittedName>
</protein>
<evidence type="ECO:0000313" key="5">
    <source>
        <dbReference type="Proteomes" id="UP000018320"/>
    </source>
</evidence>
<dbReference type="VEuPathDB" id="GiardiaDB:GL50803_0014737"/>
<feature type="compositionally biased region" description="Polar residues" evidence="1">
    <location>
        <begin position="104"/>
        <end position="113"/>
    </location>
</feature>
<proteinExistence type="predicted"/>
<keyword evidence="2" id="KW-1133">Transmembrane helix</keyword>
<feature type="region of interest" description="Disordered" evidence="1">
    <location>
        <begin position="88"/>
        <end position="113"/>
    </location>
</feature>
<dbReference type="VEuPathDB" id="GiardiaDB:GL50581_2453"/>
<keyword evidence="3" id="KW-0732">Signal</keyword>
<dbReference type="VEuPathDB" id="GiardiaDB:QR46_3312"/>
<name>V6TKZ5_GIAIN</name>
<keyword evidence="2" id="KW-0812">Transmembrane</keyword>
<evidence type="ECO:0000256" key="2">
    <source>
        <dbReference type="SAM" id="Phobius"/>
    </source>
</evidence>
<dbReference type="VEuPathDB" id="GiardiaDB:DHA2_151614"/>
<evidence type="ECO:0000313" key="4">
    <source>
        <dbReference type="EMBL" id="ESU39416.1"/>
    </source>
</evidence>